<dbReference type="AlphaFoldDB" id="A0A8H5ZYT8"/>
<evidence type="ECO:0000313" key="3">
    <source>
        <dbReference type="Proteomes" id="UP000541154"/>
    </source>
</evidence>
<dbReference type="Proteomes" id="UP000541154">
    <property type="component" value="Unassembled WGS sequence"/>
</dbReference>
<sequence length="367" mass="42403">MSASLFFRRLFHRNPHDVQSTHPPPISAPGSPPINSIPNWSRAVIESIENDILSDQSDGSRTDPSCLPRLPSDYRCLSSTLSDNASSPPVNIHPQSQSPFFSLLPPEIRHLIYLFAFGNRRIHLDFDFNLQLGRWTWWHRICDDAQNCPDKPFPCPEHAGAEEAMLKLASSSWVKENFEYKLDAVNWFRCCRRGRNVSTPETRYQESFQILYTSNTLVLTHGIDQVFRLSRVMPREYLALISSLSVEIDIYRVCREPPRMEARFKSFYDALFEILLCELAHVRDLRFSIAGLPCQAERLVGWQSVDVLSWIAPWDALALSRDWRRLEIALPRTWVANFEEVVERRSVVEQGKRYKIVVGGDICPRGW</sequence>
<evidence type="ECO:0000259" key="1">
    <source>
        <dbReference type="Pfam" id="PF24864"/>
    </source>
</evidence>
<feature type="domain" description="DUF7730" evidence="1">
    <location>
        <begin position="93"/>
        <end position="255"/>
    </location>
</feature>
<protein>
    <recommendedName>
        <fullName evidence="1">DUF7730 domain-containing protein</fullName>
    </recommendedName>
</protein>
<keyword evidence="3" id="KW-1185">Reference proteome</keyword>
<comment type="caution">
    <text evidence="2">The sequence shown here is derived from an EMBL/GenBank/DDBJ whole genome shotgun (WGS) entry which is preliminary data.</text>
</comment>
<dbReference type="EMBL" id="SPNV01000294">
    <property type="protein sequence ID" value="KAF5856805.1"/>
    <property type="molecule type" value="Genomic_DNA"/>
</dbReference>
<organism evidence="2 3">
    <name type="scientific">Petromyces alliaceus</name>
    <name type="common">Aspergillus alliaceus</name>
    <dbReference type="NCBI Taxonomy" id="209559"/>
    <lineage>
        <taxon>Eukaryota</taxon>
        <taxon>Fungi</taxon>
        <taxon>Dikarya</taxon>
        <taxon>Ascomycota</taxon>
        <taxon>Pezizomycotina</taxon>
        <taxon>Eurotiomycetes</taxon>
        <taxon>Eurotiomycetidae</taxon>
        <taxon>Eurotiales</taxon>
        <taxon>Aspergillaceae</taxon>
        <taxon>Aspergillus</taxon>
        <taxon>Aspergillus subgen. Circumdati</taxon>
    </lineage>
</organism>
<evidence type="ECO:0000313" key="2">
    <source>
        <dbReference type="EMBL" id="KAF5856805.1"/>
    </source>
</evidence>
<accession>A0A8H5ZYT8</accession>
<gene>
    <name evidence="2" type="ORF">ETB97_006696</name>
</gene>
<dbReference type="InterPro" id="IPR056632">
    <property type="entry name" value="DUF7730"/>
</dbReference>
<reference evidence="2 3" key="1">
    <citation type="submission" date="2019-04" db="EMBL/GenBank/DDBJ databases">
        <title>Aspergillus burnettii sp. nov., novel species from soil in southeast Queensland.</title>
        <authorList>
            <person name="Gilchrist C.L.M."/>
            <person name="Pitt J.I."/>
            <person name="Lange L."/>
            <person name="Lacey H.J."/>
            <person name="Vuong D."/>
            <person name="Midgley D.J."/>
            <person name="Greenfield P."/>
            <person name="Bradbury M."/>
            <person name="Lacey E."/>
            <person name="Busk P.K."/>
            <person name="Pilgaard B."/>
            <person name="Chooi Y.H."/>
            <person name="Piggott A.M."/>
        </authorList>
    </citation>
    <scope>NUCLEOTIDE SEQUENCE [LARGE SCALE GENOMIC DNA]</scope>
    <source>
        <strain evidence="2 3">FRR 5400</strain>
    </source>
</reference>
<dbReference type="Pfam" id="PF24864">
    <property type="entry name" value="DUF7730"/>
    <property type="match status" value="1"/>
</dbReference>
<proteinExistence type="predicted"/>
<name>A0A8H5ZYT8_PETAA</name>